<organism evidence="1 2">
    <name type="scientific">Stichopus japonicus</name>
    <name type="common">Sea cucumber</name>
    <dbReference type="NCBI Taxonomy" id="307972"/>
    <lineage>
        <taxon>Eukaryota</taxon>
        <taxon>Metazoa</taxon>
        <taxon>Echinodermata</taxon>
        <taxon>Eleutherozoa</taxon>
        <taxon>Echinozoa</taxon>
        <taxon>Holothuroidea</taxon>
        <taxon>Aspidochirotacea</taxon>
        <taxon>Aspidochirotida</taxon>
        <taxon>Stichopodidae</taxon>
        <taxon>Apostichopus</taxon>
    </lineage>
</organism>
<reference evidence="1 2" key="1">
    <citation type="journal article" date="2017" name="PLoS Biol.">
        <title>The sea cucumber genome provides insights into morphological evolution and visceral regeneration.</title>
        <authorList>
            <person name="Zhang X."/>
            <person name="Sun L."/>
            <person name="Yuan J."/>
            <person name="Sun Y."/>
            <person name="Gao Y."/>
            <person name="Zhang L."/>
            <person name="Li S."/>
            <person name="Dai H."/>
            <person name="Hamel J.F."/>
            <person name="Liu C."/>
            <person name="Yu Y."/>
            <person name="Liu S."/>
            <person name="Lin W."/>
            <person name="Guo K."/>
            <person name="Jin S."/>
            <person name="Xu P."/>
            <person name="Storey K.B."/>
            <person name="Huan P."/>
            <person name="Zhang T."/>
            <person name="Zhou Y."/>
            <person name="Zhang J."/>
            <person name="Lin C."/>
            <person name="Li X."/>
            <person name="Xing L."/>
            <person name="Huo D."/>
            <person name="Sun M."/>
            <person name="Wang L."/>
            <person name="Mercier A."/>
            <person name="Li F."/>
            <person name="Yang H."/>
            <person name="Xiang J."/>
        </authorList>
    </citation>
    <scope>NUCLEOTIDE SEQUENCE [LARGE SCALE GENOMIC DNA]</scope>
    <source>
        <strain evidence="1">Shaxun</strain>
        <tissue evidence="1">Muscle</tissue>
    </source>
</reference>
<dbReference type="EMBL" id="MRZV01000709">
    <property type="protein sequence ID" value="PIK45506.1"/>
    <property type="molecule type" value="Genomic_DNA"/>
</dbReference>
<evidence type="ECO:0000313" key="2">
    <source>
        <dbReference type="Proteomes" id="UP000230750"/>
    </source>
</evidence>
<keyword evidence="2" id="KW-1185">Reference proteome</keyword>
<dbReference type="OrthoDB" id="10255632at2759"/>
<protein>
    <recommendedName>
        <fullName evidence="3">Separin</fullName>
    </recommendedName>
</protein>
<gene>
    <name evidence="1" type="ORF">BSL78_17634</name>
</gene>
<evidence type="ECO:0000313" key="1">
    <source>
        <dbReference type="EMBL" id="PIK45506.1"/>
    </source>
</evidence>
<accession>A0A2G8KBX5</accession>
<dbReference type="AlphaFoldDB" id="A0A2G8KBX5"/>
<evidence type="ECO:0008006" key="3">
    <source>
        <dbReference type="Google" id="ProtNLM"/>
    </source>
</evidence>
<sequence>MRQLTCHLVLVLSPKGKTSQKSSNLKEYGLLCMKILRGCVQLLSEGKINALNVGNLVLIAKEAFHCLQKTKLHHHPVQLALEKLLYHITSHLLKTNFFADALTFAEYLKSELHLTVLENRDNEFNSICKQAHNQLWKSCISLQKSSKLSISKHELVLNARQLALSILLLTNHDRKWIVEAFVRTSIDFEQHVHKDPGRHTTLCSFFKNVMSDLLSSDFKSRIKCCTEEDDFDRLICPVIEVTVQFTKCCILGNNHVSIIDSFELLSGILQNNQWSSDVLTSLTYLRAVVSLMRTLLEGSKTDERHSTSGTKKKGKKIQLPKCSLLNAFAKDSQSVKKAMEKGQYRIAPLSCLAEGLELFRKLQENFSKPSEYLSQPACTVLSTLHLYIDILTHMKQYYIACDEEDKGLNGKSVSQVYQRTLSRLLSSLNLMSSIHLQQLRELTNSVDTDLVSDASWVVHRMDEIVSGVSEGCGGALSVDEHRWLGNNVK</sequence>
<name>A0A2G8KBX5_STIJA</name>
<comment type="caution">
    <text evidence="1">The sequence shown here is derived from an EMBL/GenBank/DDBJ whole genome shotgun (WGS) entry which is preliminary data.</text>
</comment>
<proteinExistence type="predicted"/>
<dbReference type="Proteomes" id="UP000230750">
    <property type="component" value="Unassembled WGS sequence"/>
</dbReference>